<dbReference type="GO" id="GO:0005615">
    <property type="term" value="C:extracellular space"/>
    <property type="evidence" value="ECO:0007669"/>
    <property type="project" value="TreeGrafter"/>
</dbReference>
<dbReference type="SUPFAM" id="SSF56436">
    <property type="entry name" value="C-type lectin-like"/>
    <property type="match status" value="1"/>
</dbReference>
<dbReference type="GO" id="GO:0030246">
    <property type="term" value="F:carbohydrate binding"/>
    <property type="evidence" value="ECO:0007669"/>
    <property type="project" value="UniProtKB-KW"/>
</dbReference>
<dbReference type="InterPro" id="IPR016186">
    <property type="entry name" value="C-type_lectin-like/link_sf"/>
</dbReference>
<comment type="subcellular location">
    <subcellularLocation>
        <location evidence="1">Secreted</location>
    </subcellularLocation>
</comment>
<evidence type="ECO:0000256" key="2">
    <source>
        <dbReference type="ARBA" id="ARBA00022525"/>
    </source>
</evidence>
<feature type="domain" description="C-type lectin" evidence="6">
    <location>
        <begin position="227"/>
        <end position="346"/>
    </location>
</feature>
<dbReference type="SMART" id="SM00034">
    <property type="entry name" value="CLECT"/>
    <property type="match status" value="1"/>
</dbReference>
<accession>A0AAV4BF64</accession>
<evidence type="ECO:0000313" key="7">
    <source>
        <dbReference type="EMBL" id="GFO17597.1"/>
    </source>
</evidence>
<proteinExistence type="predicted"/>
<dbReference type="InterPro" id="IPR001304">
    <property type="entry name" value="C-type_lectin-like"/>
</dbReference>
<evidence type="ECO:0000256" key="5">
    <source>
        <dbReference type="SAM" id="SignalP"/>
    </source>
</evidence>
<feature type="chain" id="PRO_5043708118" evidence="5">
    <location>
        <begin position="24"/>
        <end position="350"/>
    </location>
</feature>
<keyword evidence="4" id="KW-0430">Lectin</keyword>
<dbReference type="Gene3D" id="3.10.100.10">
    <property type="entry name" value="Mannose-Binding Protein A, subunit A"/>
    <property type="match status" value="1"/>
</dbReference>
<evidence type="ECO:0000259" key="6">
    <source>
        <dbReference type="PROSITE" id="PS50041"/>
    </source>
</evidence>
<dbReference type="AlphaFoldDB" id="A0AAV4BF64"/>
<dbReference type="PROSITE" id="PS50041">
    <property type="entry name" value="C_TYPE_LECTIN_2"/>
    <property type="match status" value="1"/>
</dbReference>
<name>A0AAV4BF64_9GAST</name>
<evidence type="ECO:0000256" key="3">
    <source>
        <dbReference type="ARBA" id="ARBA00022729"/>
    </source>
</evidence>
<dbReference type="Proteomes" id="UP000735302">
    <property type="component" value="Unassembled WGS sequence"/>
</dbReference>
<protein>
    <submittedName>
        <fullName evidence="7">Collectin-11</fullName>
    </submittedName>
</protein>
<keyword evidence="2" id="KW-0964">Secreted</keyword>
<reference evidence="7 8" key="1">
    <citation type="journal article" date="2021" name="Elife">
        <title>Chloroplast acquisition without the gene transfer in kleptoplastic sea slugs, Plakobranchus ocellatus.</title>
        <authorList>
            <person name="Maeda T."/>
            <person name="Takahashi S."/>
            <person name="Yoshida T."/>
            <person name="Shimamura S."/>
            <person name="Takaki Y."/>
            <person name="Nagai Y."/>
            <person name="Toyoda A."/>
            <person name="Suzuki Y."/>
            <person name="Arimoto A."/>
            <person name="Ishii H."/>
            <person name="Satoh N."/>
            <person name="Nishiyama T."/>
            <person name="Hasebe M."/>
            <person name="Maruyama T."/>
            <person name="Minagawa J."/>
            <person name="Obokata J."/>
            <person name="Shigenobu S."/>
        </authorList>
    </citation>
    <scope>NUCLEOTIDE SEQUENCE [LARGE SCALE GENOMIC DNA]</scope>
</reference>
<dbReference type="PANTHER" id="PTHR22799:SF1">
    <property type="entry name" value="C-TYPE LECTIN DOMAIN FAMILY 11 MEMBER A"/>
    <property type="match status" value="1"/>
</dbReference>
<dbReference type="InterPro" id="IPR016187">
    <property type="entry name" value="CTDL_fold"/>
</dbReference>
<sequence>MLPLRAIVLLFGAGLLVIPSAQSLKKALVLNLNRPLMQTRDKDPLQLVCVFYNDRTKMTKVDSLTVYRSDTGKKDSYTPIASVTPSGATSGLSESELIARGRVKLGGQSNAIVTYASPNVGYCVHYKCVVEGTDKKGRFRSYTRKIRDRCSKSKSCCAALTEKITDATTAISKVESEVNQCKADVSANSKEIQNNAQKLLDVEAGVLEAANKLASIDREKYIVSSVYKGSVYLISSEDKTFDIEGIDKLCVDAGGYLVEIDDADEHEFVKKFSAAGGGSLVYTGINDIETEGTFVYTHSKKPLPNLAWKPGNPDNYGGGEGEDCVNVATNGINDLTCKRNARYMCEIPLL</sequence>
<dbReference type="PANTHER" id="PTHR22799">
    <property type="entry name" value="TETRANECTIN-RELATED"/>
    <property type="match status" value="1"/>
</dbReference>
<evidence type="ECO:0000256" key="4">
    <source>
        <dbReference type="ARBA" id="ARBA00022734"/>
    </source>
</evidence>
<organism evidence="7 8">
    <name type="scientific">Plakobranchus ocellatus</name>
    <dbReference type="NCBI Taxonomy" id="259542"/>
    <lineage>
        <taxon>Eukaryota</taxon>
        <taxon>Metazoa</taxon>
        <taxon>Spiralia</taxon>
        <taxon>Lophotrochozoa</taxon>
        <taxon>Mollusca</taxon>
        <taxon>Gastropoda</taxon>
        <taxon>Heterobranchia</taxon>
        <taxon>Euthyneura</taxon>
        <taxon>Panpulmonata</taxon>
        <taxon>Sacoglossa</taxon>
        <taxon>Placobranchoidea</taxon>
        <taxon>Plakobranchidae</taxon>
        <taxon>Plakobranchus</taxon>
    </lineage>
</organism>
<evidence type="ECO:0000256" key="1">
    <source>
        <dbReference type="ARBA" id="ARBA00004613"/>
    </source>
</evidence>
<keyword evidence="8" id="KW-1185">Reference proteome</keyword>
<dbReference type="GO" id="GO:0008083">
    <property type="term" value="F:growth factor activity"/>
    <property type="evidence" value="ECO:0007669"/>
    <property type="project" value="TreeGrafter"/>
</dbReference>
<keyword evidence="3 5" id="KW-0732">Signal</keyword>
<dbReference type="InterPro" id="IPR051663">
    <property type="entry name" value="CLec_Tetranectin-domain"/>
</dbReference>
<evidence type="ECO:0000313" key="8">
    <source>
        <dbReference type="Proteomes" id="UP000735302"/>
    </source>
</evidence>
<dbReference type="EMBL" id="BLXT01004836">
    <property type="protein sequence ID" value="GFO17597.1"/>
    <property type="molecule type" value="Genomic_DNA"/>
</dbReference>
<gene>
    <name evidence="7" type="ORF">PoB_004410200</name>
</gene>
<comment type="caution">
    <text evidence="7">The sequence shown here is derived from an EMBL/GenBank/DDBJ whole genome shotgun (WGS) entry which is preliminary data.</text>
</comment>
<dbReference type="Pfam" id="PF00059">
    <property type="entry name" value="Lectin_C"/>
    <property type="match status" value="1"/>
</dbReference>
<feature type="signal peptide" evidence="5">
    <location>
        <begin position="1"/>
        <end position="23"/>
    </location>
</feature>